<evidence type="ECO:0000313" key="1">
    <source>
        <dbReference type="EMBL" id="CAB5380433.1"/>
    </source>
</evidence>
<sequence>MEDIDQIFIKRKFLPNHLLKSPIVRDPSENFKLWVRTFKTTPVLVLLFKLQLQAEHVPGILNAKHFGQGISLHLMWKGVLAVLNGAAEIPEFQRIELIELYLLLCWVKDSINMQQ</sequence>
<reference evidence="1" key="1">
    <citation type="submission" date="2020-05" db="EMBL/GenBank/DDBJ databases">
        <authorList>
            <person name="Rincon C."/>
            <person name="Sanders R I."/>
            <person name="Robbins C."/>
            <person name="Chaturvedi A."/>
        </authorList>
    </citation>
    <scope>NUCLEOTIDE SEQUENCE</scope>
    <source>
        <strain evidence="1">CHB12</strain>
    </source>
</reference>
<accession>A0A915ZMT0</accession>
<evidence type="ECO:0000313" key="2">
    <source>
        <dbReference type="Proteomes" id="UP000684084"/>
    </source>
</evidence>
<gene>
    <name evidence="1" type="ORF">CHRIB12_LOCUS17098</name>
</gene>
<comment type="caution">
    <text evidence="1">The sequence shown here is derived from an EMBL/GenBank/DDBJ whole genome shotgun (WGS) entry which is preliminary data.</text>
</comment>
<dbReference type="Proteomes" id="UP000684084">
    <property type="component" value="Unassembled WGS sequence"/>
</dbReference>
<organism evidence="1 2">
    <name type="scientific">Rhizophagus irregularis</name>
    <dbReference type="NCBI Taxonomy" id="588596"/>
    <lineage>
        <taxon>Eukaryota</taxon>
        <taxon>Fungi</taxon>
        <taxon>Fungi incertae sedis</taxon>
        <taxon>Mucoromycota</taxon>
        <taxon>Glomeromycotina</taxon>
        <taxon>Glomeromycetes</taxon>
        <taxon>Glomerales</taxon>
        <taxon>Glomeraceae</taxon>
        <taxon>Rhizophagus</taxon>
    </lineage>
</organism>
<name>A0A915ZMT0_9GLOM</name>
<proteinExistence type="predicted"/>
<dbReference type="AlphaFoldDB" id="A0A915ZMT0"/>
<protein>
    <submittedName>
        <fullName evidence="1">Uncharacterized protein</fullName>
    </submittedName>
</protein>
<dbReference type="EMBL" id="CAGKOT010000042">
    <property type="protein sequence ID" value="CAB5380433.1"/>
    <property type="molecule type" value="Genomic_DNA"/>
</dbReference>
<dbReference type="OrthoDB" id="10292144at2759"/>
<dbReference type="VEuPathDB" id="FungiDB:RhiirFUN_022142"/>